<reference evidence="2 3" key="1">
    <citation type="submission" date="2019-07" db="EMBL/GenBank/DDBJ databases">
        <title>Whole genome shotgun sequence of Chryseobacterium lathyri NBRC 105250.</title>
        <authorList>
            <person name="Hosoyama A."/>
            <person name="Uohara A."/>
            <person name="Ohji S."/>
            <person name="Ichikawa N."/>
        </authorList>
    </citation>
    <scope>NUCLEOTIDE SEQUENCE [LARGE SCALE GENOMIC DNA]</scope>
    <source>
        <strain evidence="2 3">NBRC 105250</strain>
    </source>
</reference>
<evidence type="ECO:0000313" key="2">
    <source>
        <dbReference type="EMBL" id="GEN72872.1"/>
    </source>
</evidence>
<evidence type="ECO:0000313" key="3">
    <source>
        <dbReference type="Proteomes" id="UP000321150"/>
    </source>
</evidence>
<dbReference type="RefSeq" id="WP_111961056.1">
    <property type="nucleotide sequence ID" value="NZ_BJYI01000010.1"/>
</dbReference>
<proteinExistence type="predicted"/>
<organism evidence="2 3">
    <name type="scientific">Chryseobacterium lathyri</name>
    <dbReference type="NCBI Taxonomy" id="395933"/>
    <lineage>
        <taxon>Bacteria</taxon>
        <taxon>Pseudomonadati</taxon>
        <taxon>Bacteroidota</taxon>
        <taxon>Flavobacteriia</taxon>
        <taxon>Flavobacteriales</taxon>
        <taxon>Weeksellaceae</taxon>
        <taxon>Chryseobacterium group</taxon>
        <taxon>Chryseobacterium</taxon>
    </lineage>
</organism>
<feature type="transmembrane region" description="Helical" evidence="1">
    <location>
        <begin position="12"/>
        <end position="31"/>
    </location>
</feature>
<accession>A0A511YCF9</accession>
<protein>
    <submittedName>
        <fullName evidence="2">Uncharacterized protein</fullName>
    </submittedName>
</protein>
<keyword evidence="1" id="KW-0812">Transmembrane</keyword>
<comment type="caution">
    <text evidence="2">The sequence shown here is derived from an EMBL/GenBank/DDBJ whole genome shotgun (WGS) entry which is preliminary data.</text>
</comment>
<name>A0A511YCF9_9FLAO</name>
<keyword evidence="1" id="KW-0472">Membrane</keyword>
<evidence type="ECO:0000256" key="1">
    <source>
        <dbReference type="SAM" id="Phobius"/>
    </source>
</evidence>
<feature type="transmembrane region" description="Helical" evidence="1">
    <location>
        <begin position="37"/>
        <end position="58"/>
    </location>
</feature>
<dbReference type="Proteomes" id="UP000321150">
    <property type="component" value="Unassembled WGS sequence"/>
</dbReference>
<keyword evidence="1" id="KW-1133">Transmembrane helix</keyword>
<dbReference type="EMBL" id="BJYI01000010">
    <property type="protein sequence ID" value="GEN72872.1"/>
    <property type="molecule type" value="Genomic_DNA"/>
</dbReference>
<dbReference type="AlphaFoldDB" id="A0A511YCF9"/>
<sequence>MNDFDRKNIDLYLRYKLLFLTTPVLYALILWKFFEWYHFSLITQLILFLLPVIVSFFIKTKSKDISGNTQNILQTMSYYCIPFFLAVNISFDFSKPSSKEYFITDKASPIEEKWDSEGYYKITNYQFKVIPKEKMNTIEVKKYNIPAKYKNNYEYLNSYYLKESPKPLTIYVNRKTYHKFGKGNYLDIETYSGLFGIEWTYYHWKLKH</sequence>
<gene>
    <name evidence="2" type="ORF">CLA01_29440</name>
</gene>